<reference evidence="2 3" key="1">
    <citation type="submission" date="2019-03" db="EMBL/GenBank/DDBJ databases">
        <title>Genomics of glacier-inhabiting Cryobacterium strains.</title>
        <authorList>
            <person name="Liu Q."/>
            <person name="Xin Y.-H."/>
        </authorList>
    </citation>
    <scope>NUCLEOTIDE SEQUENCE [LARGE SCALE GENOMIC DNA]</scope>
    <source>
        <strain evidence="2 3">MDB2-B</strain>
    </source>
</reference>
<comment type="caution">
    <text evidence="2">The sequence shown here is derived from an EMBL/GenBank/DDBJ whole genome shotgun (WGS) entry which is preliminary data.</text>
</comment>
<name>A0ABY2IAJ3_9MICO</name>
<gene>
    <name evidence="2" type="ORF">E3O44_18740</name>
</gene>
<feature type="compositionally biased region" description="Polar residues" evidence="1">
    <location>
        <begin position="388"/>
        <end position="400"/>
    </location>
</feature>
<evidence type="ECO:0000313" key="3">
    <source>
        <dbReference type="Proteomes" id="UP000297608"/>
    </source>
</evidence>
<protein>
    <recommendedName>
        <fullName evidence="4">Tandem-95 repeat protein</fullName>
    </recommendedName>
</protein>
<evidence type="ECO:0000313" key="2">
    <source>
        <dbReference type="EMBL" id="TFB83210.1"/>
    </source>
</evidence>
<dbReference type="RefSeq" id="WP_134536669.1">
    <property type="nucleotide sequence ID" value="NZ_SOFG01000026.1"/>
</dbReference>
<dbReference type="Proteomes" id="UP000297608">
    <property type="component" value="Unassembled WGS sequence"/>
</dbReference>
<evidence type="ECO:0008006" key="4">
    <source>
        <dbReference type="Google" id="ProtNLM"/>
    </source>
</evidence>
<keyword evidence="3" id="KW-1185">Reference proteome</keyword>
<organism evidence="2 3">
    <name type="scientific">Cryobacterium algoricola</name>
    <dbReference type="NCBI Taxonomy" id="1259183"/>
    <lineage>
        <taxon>Bacteria</taxon>
        <taxon>Bacillati</taxon>
        <taxon>Actinomycetota</taxon>
        <taxon>Actinomycetes</taxon>
        <taxon>Micrococcales</taxon>
        <taxon>Microbacteriaceae</taxon>
        <taxon>Cryobacterium</taxon>
    </lineage>
</organism>
<feature type="region of interest" description="Disordered" evidence="1">
    <location>
        <begin position="388"/>
        <end position="407"/>
    </location>
</feature>
<evidence type="ECO:0000256" key="1">
    <source>
        <dbReference type="SAM" id="MobiDB-lite"/>
    </source>
</evidence>
<dbReference type="EMBL" id="SOFG01000026">
    <property type="protein sequence ID" value="TFB83210.1"/>
    <property type="molecule type" value="Genomic_DNA"/>
</dbReference>
<sequence>MAARPLTGLRNPARTPWPGWVRIVAVAASATLLVGAAVVANGFDVKQTPVSDSSVWALQNGTGNRYARVNTDLGELDTVKTVRSPSTLVQTASNVLLFAQNNEKVVDVSLADPLDLSDTSPEYQNTPSGTVSVVSSGDWVGYLTSNGDVYTAHGGADAASAPARFDPYAGDAVVAGESRPVYRSDAIAIGSDGVLSSYSGATTSVVRFSIGTGKVDGTDPVTDGPTEAGSQLTVVGSTWALLNAAGDRLWLRGRDQPVTTDASARAVLQRPSPAGDIVYLADEAGLAGFALSDGARSSADLGGSGTLGIPAAPTAFDGSVYAAWLPSTGTAGTLWSSTAGARPLSYGAATANGDPAPVFQATGSRMILNDTQSGWVWTIPDGSLVPSSQDWGLASQNEPKQSSDVEKASVVVDPKAPVAEPDSFGVRAGSLVQLPVLLNDHDANEDVLTIAPALVTGLNPDFGTLSITDQGQSLAVQVAPGAQGTATFSYGVTDGTRVDGLDSPPTTVTLTVHEASVNAAPVWCGTTGCLRDWPAPEVQPGGMVSVSVLPGWVDPDGDPLFVSEATDTTGIGSVSATPDGTLVFKHPNPADSSLQPVSIDVRVSDVYGATATKALQIQVTPAPKLSVRPFALLAAVGERITVDPAAHIDGSAGAVQITSVTTPPSTEGVTQAVNTGGGSFDFSADRPGSYLVSMTVADALSTVVSLVRITVVAPDTTPLTTSPVSVFVRPKIDTSVDVFTAVSNPAGRILLLSDALPERAAGATLDVDVVGQTILRVRGTSATEQPGQIGVVRYTVSDGTGNPAATVRGQATVYLLPPSVPQAPIAVADRVVVRAGAQIDIPVLNNDVAPDGNVVMLNAESIDNPSGKGLAFAAGSVLRYLAPEEAGSYELRYGIYIAGSAELVDSATVTVEVLADGRNRAPLPRVLTGRVLSGESVEIPFDSFGVDPDGDSVLLDRVMTQPPSGTAAVTAAGNAIVYTSVAGFNGPVQFTYRVRDAAGETATALVRIGVLDQRANPRPITFSDYVEVEAGATNQVVVSPTGNDIEPAGAALTLGAVTPDAPADTAEFAALSERIGAVTGNTVVLTAGLQQGTMTFVYSVTNPNGDIGLGLIVMKVVRASVPDYPVVTDTLIATEQRSKLPAGIDVVTGKVSWASGDVGGLTLALWGDAHGLTVSGWTIKGTAPDSGFLVPFSLTGTNFNGVVVTTYGFLRLPAKDAVILALNRGDATQKVKEGASVSFDLAKLVTIPEGTTLEIDGGNVAASGQRTAATCRVEGGTTLTYTAGAGAPWTDTCSIPARISGQAEFTELVVPVEVEPLDPQPVLRSASLTQSPGSAAITFDLTQMATWTGHTDLSPLAFTVGSAGSLFTVAKTGSTLSITTADTAPPGSEVAVAVSLSSNPQTPAAVLSLKVGPAPSALPKGGTTSSECSQSKGSSCSIDVIGTAGEVNLYASTALTLVSVGSATCAGVSFSVADARHVTAAWAADAAGGSCQTSFVVRDAQGRDSAGERNGSVTVDLHGFPKSPNSVTQADYKDRSITLVVSPGAAAVAYPPLTGFTITQNGQTVGSCDASGRCGPIATAANGARLGYEARSVNAEGTSTGSVSVTAWSYANPGLGDVTAATVYDRGITSDTAGAVNVTIGNSDESTNRYDVNGHQYPRGAGATTALTLTLPVGDQSVVVTPLSAYMPPLTNGPATAAISTPVSVAGKPLVTSVGTVTATKTTLTVSGYAVDPNSSTKPLKYLFLPYDRGQPPACPAAAGDLGYEGAATMTGLTENATYDVELCASNGFGVVSAIVTADSGPVLTWSEPKAPGDGTYTYAVTTAKGGGKYTITSEPTSAVAPPAKFVPVFSRIPDTWGADPVITVKYCLETRADRCGPESAVTAFAPTRAWQASIEDLTVASCTAKGALKLKVAGPGTATAVGTATVFWYYTPPAPDPVPTTSPTAAPPTTPKEGTWAKATGAQVPAGATKVRNVTGTVTWSGASTSGLDPFTLSTGTDARPGTETTCN</sequence>
<proteinExistence type="predicted"/>
<accession>A0ABY2IAJ3</accession>
<dbReference type="Pfam" id="PF17963">
    <property type="entry name" value="Big_9"/>
    <property type="match status" value="4"/>
</dbReference>
<dbReference type="Gene3D" id="2.60.40.3440">
    <property type="match status" value="1"/>
</dbReference>